<organism evidence="2 3">
    <name type="scientific">Castanea mollissima</name>
    <name type="common">Chinese chestnut</name>
    <dbReference type="NCBI Taxonomy" id="60419"/>
    <lineage>
        <taxon>Eukaryota</taxon>
        <taxon>Viridiplantae</taxon>
        <taxon>Streptophyta</taxon>
        <taxon>Embryophyta</taxon>
        <taxon>Tracheophyta</taxon>
        <taxon>Spermatophyta</taxon>
        <taxon>Magnoliopsida</taxon>
        <taxon>eudicotyledons</taxon>
        <taxon>Gunneridae</taxon>
        <taxon>Pentapetalae</taxon>
        <taxon>rosids</taxon>
        <taxon>fabids</taxon>
        <taxon>Fagales</taxon>
        <taxon>Fagaceae</taxon>
        <taxon>Castanea</taxon>
    </lineage>
</organism>
<dbReference type="GO" id="GO:0003676">
    <property type="term" value="F:nucleic acid binding"/>
    <property type="evidence" value="ECO:0007669"/>
    <property type="project" value="InterPro"/>
</dbReference>
<evidence type="ECO:0000313" key="2">
    <source>
        <dbReference type="EMBL" id="KAF3964547.1"/>
    </source>
</evidence>
<reference evidence="2" key="1">
    <citation type="submission" date="2020-03" db="EMBL/GenBank/DDBJ databases">
        <title>Castanea mollissima Vanexum genome sequencing.</title>
        <authorList>
            <person name="Staton M."/>
        </authorList>
    </citation>
    <scope>NUCLEOTIDE SEQUENCE</scope>
    <source>
        <tissue evidence="2">Leaf</tissue>
    </source>
</reference>
<comment type="caution">
    <text evidence="2">The sequence shown here is derived from an EMBL/GenBank/DDBJ whole genome shotgun (WGS) entry which is preliminary data.</text>
</comment>
<dbReference type="InterPro" id="IPR053151">
    <property type="entry name" value="RNase_H-like"/>
</dbReference>
<dbReference type="Proteomes" id="UP000737018">
    <property type="component" value="Unassembled WGS sequence"/>
</dbReference>
<dbReference type="GO" id="GO:0004523">
    <property type="term" value="F:RNA-DNA hybrid ribonuclease activity"/>
    <property type="evidence" value="ECO:0007669"/>
    <property type="project" value="InterPro"/>
</dbReference>
<dbReference type="CDD" id="cd06222">
    <property type="entry name" value="RNase_H_like"/>
    <property type="match status" value="1"/>
</dbReference>
<proteinExistence type="predicted"/>
<dbReference type="InterPro" id="IPR012337">
    <property type="entry name" value="RNaseH-like_sf"/>
</dbReference>
<sequence>MVLLASSQGTSTFLGKFSSFLGSGLWLNRNLVAYQGKQPNPPIIKECIAKAAEFFFLIQGSGTCSKKIPLPVFWVKPDLGWHKLNTDASVLSSRNRASGGGLLRDLNGSWVKDFSRIIGTTSCLLAEFWALRDAQPIVDDCRNILQAFQEYHLQHCYRETNKAADLLAKLGHCPSGPFAYYVTPPFDMMVLSTDSNAVICTRLTRVLTDTD</sequence>
<dbReference type="InterPro" id="IPR002156">
    <property type="entry name" value="RNaseH_domain"/>
</dbReference>
<dbReference type="SUPFAM" id="SSF53098">
    <property type="entry name" value="Ribonuclease H-like"/>
    <property type="match status" value="1"/>
</dbReference>
<dbReference type="EMBL" id="JRKL02001348">
    <property type="protein sequence ID" value="KAF3964547.1"/>
    <property type="molecule type" value="Genomic_DNA"/>
</dbReference>
<evidence type="ECO:0000313" key="3">
    <source>
        <dbReference type="Proteomes" id="UP000737018"/>
    </source>
</evidence>
<feature type="domain" description="RNase H type-1" evidence="1">
    <location>
        <begin position="134"/>
        <end position="170"/>
    </location>
</feature>
<dbReference type="Pfam" id="PF13456">
    <property type="entry name" value="RVT_3"/>
    <property type="match status" value="1"/>
</dbReference>
<evidence type="ECO:0000259" key="1">
    <source>
        <dbReference type="Pfam" id="PF13456"/>
    </source>
</evidence>
<accession>A0A8J4RHY9</accession>
<dbReference type="PANTHER" id="PTHR47723:SF19">
    <property type="entry name" value="POLYNUCLEOTIDYL TRANSFERASE, RIBONUCLEASE H-LIKE SUPERFAMILY PROTEIN"/>
    <property type="match status" value="1"/>
</dbReference>
<gene>
    <name evidence="2" type="ORF">CMV_011178</name>
</gene>
<dbReference type="PANTHER" id="PTHR47723">
    <property type="entry name" value="OS05G0353850 PROTEIN"/>
    <property type="match status" value="1"/>
</dbReference>
<protein>
    <recommendedName>
        <fullName evidence="1">RNase H type-1 domain-containing protein</fullName>
    </recommendedName>
</protein>
<dbReference type="AlphaFoldDB" id="A0A8J4RHY9"/>
<dbReference type="InterPro" id="IPR044730">
    <property type="entry name" value="RNase_H-like_dom_plant"/>
</dbReference>
<dbReference type="OrthoDB" id="1431454at2759"/>
<keyword evidence="3" id="KW-1185">Reference proteome</keyword>
<name>A0A8J4RHY9_9ROSI</name>